<organism evidence="2 3">
    <name type="scientific">Lentzea indica</name>
    <dbReference type="NCBI Taxonomy" id="2604800"/>
    <lineage>
        <taxon>Bacteria</taxon>
        <taxon>Bacillati</taxon>
        <taxon>Actinomycetota</taxon>
        <taxon>Actinomycetes</taxon>
        <taxon>Pseudonocardiales</taxon>
        <taxon>Pseudonocardiaceae</taxon>
        <taxon>Lentzea</taxon>
    </lineage>
</organism>
<feature type="chain" id="PRO_5046325217" evidence="1">
    <location>
        <begin position="28"/>
        <end position="72"/>
    </location>
</feature>
<evidence type="ECO:0000256" key="1">
    <source>
        <dbReference type="SAM" id="SignalP"/>
    </source>
</evidence>
<comment type="caution">
    <text evidence="2">The sequence shown here is derived from an EMBL/GenBank/DDBJ whole genome shotgun (WGS) entry which is preliminary data.</text>
</comment>
<evidence type="ECO:0000313" key="3">
    <source>
        <dbReference type="Proteomes" id="UP001515943"/>
    </source>
</evidence>
<sequence>MRKLISSLLCGLALTAGALAVAAPASAKEWKELRSFDTLKKCQAAMNAVPGTRSCTYRTVNGYQIWTLIVWT</sequence>
<dbReference type="RefSeq" id="WP_167979385.1">
    <property type="nucleotide sequence ID" value="NZ_VSRL01000283.1"/>
</dbReference>
<dbReference type="EMBL" id="VSRL01000283">
    <property type="protein sequence ID" value="NKE62771.1"/>
    <property type="molecule type" value="Genomic_DNA"/>
</dbReference>
<gene>
    <name evidence="2" type="ORF">FXN61_41040</name>
</gene>
<keyword evidence="3" id="KW-1185">Reference proteome</keyword>
<name>A0ABX1FW02_9PSEU</name>
<dbReference type="Proteomes" id="UP001515943">
    <property type="component" value="Unassembled WGS sequence"/>
</dbReference>
<feature type="signal peptide" evidence="1">
    <location>
        <begin position="1"/>
        <end position="27"/>
    </location>
</feature>
<reference evidence="2 3" key="1">
    <citation type="submission" date="2019-08" db="EMBL/GenBank/DDBJ databases">
        <title>Lentzea from Indian Himalayas.</title>
        <authorList>
            <person name="Mandal S."/>
            <person name="Mallick Gupta A."/>
            <person name="Maiti P.K."/>
            <person name="Sarkar J."/>
            <person name="Mandal S."/>
        </authorList>
    </citation>
    <scope>NUCLEOTIDE SEQUENCE [LARGE SCALE GENOMIC DNA]</scope>
    <source>
        <strain evidence="2 3">PSKA42</strain>
    </source>
</reference>
<accession>A0ABX1FW02</accession>
<evidence type="ECO:0000313" key="2">
    <source>
        <dbReference type="EMBL" id="NKE62771.1"/>
    </source>
</evidence>
<protein>
    <submittedName>
        <fullName evidence="2">Uncharacterized protein</fullName>
    </submittedName>
</protein>
<proteinExistence type="predicted"/>
<keyword evidence="1" id="KW-0732">Signal</keyword>